<dbReference type="SMART" id="SM00922">
    <property type="entry name" value="MR_MLE"/>
    <property type="match status" value="1"/>
</dbReference>
<dbReference type="InterPro" id="IPR013341">
    <property type="entry name" value="Mandelate_racemase_N_dom"/>
</dbReference>
<keyword evidence="2" id="KW-0479">Metal-binding</keyword>
<dbReference type="InterPro" id="IPR036849">
    <property type="entry name" value="Enolase-like_C_sf"/>
</dbReference>
<evidence type="ECO:0000256" key="2">
    <source>
        <dbReference type="ARBA" id="ARBA00022723"/>
    </source>
</evidence>
<dbReference type="SFLD" id="SFLDG00180">
    <property type="entry name" value="muconate_cycloisomerase"/>
    <property type="match status" value="1"/>
</dbReference>
<dbReference type="PANTHER" id="PTHR48073:SF2">
    <property type="entry name" value="O-SUCCINYLBENZOATE SYNTHASE"/>
    <property type="match status" value="1"/>
</dbReference>
<comment type="caution">
    <text evidence="5">The sequence shown here is derived from an EMBL/GenBank/DDBJ whole genome shotgun (WGS) entry which is preliminary data.</text>
</comment>
<dbReference type="Pfam" id="PF13378">
    <property type="entry name" value="MR_MLE_C"/>
    <property type="match status" value="1"/>
</dbReference>
<evidence type="ECO:0000313" key="5">
    <source>
        <dbReference type="EMBL" id="EMA70070.1"/>
    </source>
</evidence>
<keyword evidence="3" id="KW-0413">Isomerase</keyword>
<dbReference type="AlphaFoldDB" id="M0PMV4"/>
<dbReference type="STRING" id="1230456.C468_01005"/>
<proteinExistence type="inferred from homology"/>
<dbReference type="Proteomes" id="UP000011546">
    <property type="component" value="Unassembled WGS sequence"/>
</dbReference>
<evidence type="ECO:0000256" key="3">
    <source>
        <dbReference type="ARBA" id="ARBA00023235"/>
    </source>
</evidence>
<dbReference type="Pfam" id="PF02746">
    <property type="entry name" value="MR_MLE_N"/>
    <property type="match status" value="1"/>
</dbReference>
<reference evidence="5 6" key="1">
    <citation type="journal article" date="2014" name="PLoS Genet.">
        <title>Phylogenetically driven sequencing of extremely halophilic archaea reveals strategies for static and dynamic osmo-response.</title>
        <authorList>
            <person name="Becker E.A."/>
            <person name="Seitzer P.M."/>
            <person name="Tritt A."/>
            <person name="Larsen D."/>
            <person name="Krusor M."/>
            <person name="Yao A.I."/>
            <person name="Wu D."/>
            <person name="Madern D."/>
            <person name="Eisen J.A."/>
            <person name="Darling A.E."/>
            <person name="Facciotti M.T."/>
        </authorList>
    </citation>
    <scope>NUCLEOTIDE SEQUENCE [LARGE SCALE GENOMIC DNA]</scope>
    <source>
        <strain evidence="5 6">JCM 14978</strain>
    </source>
</reference>
<evidence type="ECO:0000256" key="1">
    <source>
        <dbReference type="ARBA" id="ARBA00008031"/>
    </source>
</evidence>
<protein>
    <submittedName>
        <fullName evidence="5">Mandelate racemase/muconate lactonizing-like protein</fullName>
    </submittedName>
</protein>
<dbReference type="Gene3D" id="3.30.390.10">
    <property type="entry name" value="Enolase-like, N-terminal domain"/>
    <property type="match status" value="1"/>
</dbReference>
<dbReference type="Gene3D" id="3.20.20.120">
    <property type="entry name" value="Enolase-like C-terminal domain"/>
    <property type="match status" value="1"/>
</dbReference>
<dbReference type="SUPFAM" id="SSF51604">
    <property type="entry name" value="Enolase C-terminal domain-like"/>
    <property type="match status" value="1"/>
</dbReference>
<dbReference type="SFLD" id="SFLDS00001">
    <property type="entry name" value="Enolase"/>
    <property type="match status" value="1"/>
</dbReference>
<dbReference type="PATRIC" id="fig|1230456.3.peg.186"/>
<dbReference type="GO" id="GO:0046872">
    <property type="term" value="F:metal ion binding"/>
    <property type="evidence" value="ECO:0007669"/>
    <property type="project" value="UniProtKB-KW"/>
</dbReference>
<dbReference type="PANTHER" id="PTHR48073">
    <property type="entry name" value="O-SUCCINYLBENZOATE SYNTHASE-RELATED"/>
    <property type="match status" value="1"/>
</dbReference>
<gene>
    <name evidence="5" type="ORF">C468_01005</name>
</gene>
<dbReference type="InterPro" id="IPR013342">
    <property type="entry name" value="Mandelate_racemase_C"/>
</dbReference>
<dbReference type="GO" id="GO:0016854">
    <property type="term" value="F:racemase and epimerase activity"/>
    <property type="evidence" value="ECO:0007669"/>
    <property type="project" value="UniProtKB-ARBA"/>
</dbReference>
<dbReference type="InterPro" id="IPR029065">
    <property type="entry name" value="Enolase_C-like"/>
</dbReference>
<name>M0PMV4_9EURY</name>
<dbReference type="GO" id="GO:0009063">
    <property type="term" value="P:amino acid catabolic process"/>
    <property type="evidence" value="ECO:0007669"/>
    <property type="project" value="InterPro"/>
</dbReference>
<accession>M0PMV4</accession>
<dbReference type="InterPro" id="IPR029017">
    <property type="entry name" value="Enolase-like_N"/>
</dbReference>
<sequence length="329" mass="35573">MEYYGETAKTARHIVTDYLFPQLEGESPLDIGPLHHAMDKAVKGHPYAKAALDIALHDLAGKELGVPVSKLLGGQHRNRMPIAHSLGIMETDKAVSEAEEAVEEGVETIKVKAGLDPERDVDLIRRLREALGPDVTIRVDANEGYDLPSEAARVIKEMNEYDIAYMEQPVSDVEDMAQVARDVSVPLMADEGAWTRQNILSLREHRAAELFALYVTKPGGLYRARQVGVVAEAAGMQCDIGGSIEMGIGNAANLHLGAAVPIAELASVTPVNRPAEAYDDQIASVYYEDDIVADPFGYEDGAVLVPEGPGLGIEVDEEKLAEYSIEADA</sequence>
<feature type="domain" description="Mandelate racemase/muconate lactonizing enzyme C-terminal" evidence="4">
    <location>
        <begin position="91"/>
        <end position="186"/>
    </location>
</feature>
<dbReference type="InterPro" id="IPR018110">
    <property type="entry name" value="Mandel_Rmase/mucon_lact_enz_CS"/>
</dbReference>
<dbReference type="EMBL" id="AOJH01000006">
    <property type="protein sequence ID" value="EMA70070.1"/>
    <property type="molecule type" value="Genomic_DNA"/>
</dbReference>
<keyword evidence="6" id="KW-1185">Reference proteome</keyword>
<evidence type="ECO:0000313" key="6">
    <source>
        <dbReference type="Proteomes" id="UP000011546"/>
    </source>
</evidence>
<dbReference type="SUPFAM" id="SSF54826">
    <property type="entry name" value="Enolase N-terminal domain-like"/>
    <property type="match status" value="1"/>
</dbReference>
<organism evidence="5 6">
    <name type="scientific">Halorubrum kocurii JCM 14978</name>
    <dbReference type="NCBI Taxonomy" id="1230456"/>
    <lineage>
        <taxon>Archaea</taxon>
        <taxon>Methanobacteriati</taxon>
        <taxon>Methanobacteriota</taxon>
        <taxon>Stenosarchaea group</taxon>
        <taxon>Halobacteria</taxon>
        <taxon>Halobacteriales</taxon>
        <taxon>Haloferacaceae</taxon>
        <taxon>Halorubrum</taxon>
    </lineage>
</organism>
<dbReference type="PROSITE" id="PS00908">
    <property type="entry name" value="MR_MLE_1"/>
    <property type="match status" value="1"/>
</dbReference>
<evidence type="ECO:0000259" key="4">
    <source>
        <dbReference type="SMART" id="SM00922"/>
    </source>
</evidence>
<comment type="similarity">
    <text evidence="1">Belongs to the mandelate racemase/muconate lactonizing enzyme family.</text>
</comment>